<dbReference type="KEGG" id="tnl:113502158"/>
<dbReference type="Pfam" id="PF00002">
    <property type="entry name" value="7tm_2"/>
    <property type="match status" value="1"/>
</dbReference>
<feature type="transmembrane region" description="Helical" evidence="5">
    <location>
        <begin position="6"/>
        <end position="27"/>
    </location>
</feature>
<dbReference type="RefSeq" id="XP_026739371.1">
    <property type="nucleotide sequence ID" value="XM_026883570.1"/>
</dbReference>
<keyword evidence="3 5" id="KW-1133">Transmembrane helix</keyword>
<evidence type="ECO:0000256" key="2">
    <source>
        <dbReference type="ARBA" id="ARBA00022692"/>
    </source>
</evidence>
<accession>A0A7E5WG24</accession>
<name>A0A7E5WG24_TRINI</name>
<evidence type="ECO:0000313" key="7">
    <source>
        <dbReference type="Proteomes" id="UP000322000"/>
    </source>
</evidence>
<proteinExistence type="predicted"/>
<feature type="transmembrane region" description="Helical" evidence="5">
    <location>
        <begin position="160"/>
        <end position="184"/>
    </location>
</feature>
<evidence type="ECO:0000256" key="1">
    <source>
        <dbReference type="ARBA" id="ARBA00004141"/>
    </source>
</evidence>
<evidence type="ECO:0000259" key="6">
    <source>
        <dbReference type="PROSITE" id="PS50261"/>
    </source>
</evidence>
<evidence type="ECO:0000256" key="4">
    <source>
        <dbReference type="ARBA" id="ARBA00023136"/>
    </source>
</evidence>
<evidence type="ECO:0000313" key="9">
    <source>
        <dbReference type="RefSeq" id="XP_026739372.1"/>
    </source>
</evidence>
<dbReference type="CDD" id="cd15039">
    <property type="entry name" value="7tmB3_Methuselah-like"/>
    <property type="match status" value="1"/>
</dbReference>
<evidence type="ECO:0000313" key="8">
    <source>
        <dbReference type="RefSeq" id="XP_026739371.1"/>
    </source>
</evidence>
<comment type="subcellular location">
    <subcellularLocation>
        <location evidence="1">Membrane</location>
        <topology evidence="1">Multi-pass membrane protein</topology>
    </subcellularLocation>
</comment>
<dbReference type="PROSITE" id="PS50261">
    <property type="entry name" value="G_PROTEIN_RECEP_F2_4"/>
    <property type="match status" value="1"/>
</dbReference>
<dbReference type="AlphaFoldDB" id="A0A7E5WG24"/>
<dbReference type="GO" id="GO:0005886">
    <property type="term" value="C:plasma membrane"/>
    <property type="evidence" value="ECO:0007669"/>
    <property type="project" value="TreeGrafter"/>
</dbReference>
<dbReference type="InterPro" id="IPR000832">
    <property type="entry name" value="GPCR_2_secretin-like"/>
</dbReference>
<dbReference type="InterPro" id="IPR017981">
    <property type="entry name" value="GPCR_2-like_7TM"/>
</dbReference>
<protein>
    <submittedName>
        <fullName evidence="8 9">G-protein coupled receptor Mth2-like</fullName>
    </submittedName>
</protein>
<organism evidence="7 9">
    <name type="scientific">Trichoplusia ni</name>
    <name type="common">Cabbage looper</name>
    <dbReference type="NCBI Taxonomy" id="7111"/>
    <lineage>
        <taxon>Eukaryota</taxon>
        <taxon>Metazoa</taxon>
        <taxon>Ecdysozoa</taxon>
        <taxon>Arthropoda</taxon>
        <taxon>Hexapoda</taxon>
        <taxon>Insecta</taxon>
        <taxon>Pterygota</taxon>
        <taxon>Neoptera</taxon>
        <taxon>Endopterygota</taxon>
        <taxon>Lepidoptera</taxon>
        <taxon>Glossata</taxon>
        <taxon>Ditrysia</taxon>
        <taxon>Noctuoidea</taxon>
        <taxon>Noctuidae</taxon>
        <taxon>Plusiinae</taxon>
        <taxon>Trichoplusia</taxon>
    </lineage>
</organism>
<feature type="transmembrane region" description="Helical" evidence="5">
    <location>
        <begin position="75"/>
        <end position="96"/>
    </location>
</feature>
<keyword evidence="7" id="KW-1185">Reference proteome</keyword>
<dbReference type="GO" id="GO:0008528">
    <property type="term" value="F:G protein-coupled peptide receptor activity"/>
    <property type="evidence" value="ECO:0007669"/>
    <property type="project" value="TreeGrafter"/>
</dbReference>
<keyword evidence="4 5" id="KW-0472">Membrane</keyword>
<evidence type="ECO:0000256" key="5">
    <source>
        <dbReference type="SAM" id="Phobius"/>
    </source>
</evidence>
<gene>
    <name evidence="8 9" type="primary">LOC113502158</name>
</gene>
<dbReference type="Gene3D" id="1.20.1070.10">
    <property type="entry name" value="Rhodopsin 7-helix transmembrane proteins"/>
    <property type="match status" value="1"/>
</dbReference>
<dbReference type="Proteomes" id="UP000322000">
    <property type="component" value="Chromosome 16"/>
</dbReference>
<feature type="transmembrane region" description="Helical" evidence="5">
    <location>
        <begin position="34"/>
        <end position="55"/>
    </location>
</feature>
<feature type="domain" description="G-protein coupled receptors family 2 profile 2" evidence="6">
    <location>
        <begin position="2"/>
        <end position="261"/>
    </location>
</feature>
<feature type="transmembrane region" description="Helical" evidence="5">
    <location>
        <begin position="117"/>
        <end position="140"/>
    </location>
</feature>
<dbReference type="PANTHER" id="PTHR47154:SF2">
    <property type="entry name" value="G-PROTEIN COUPLED RECEPTOR MTH-RELATED"/>
    <property type="match status" value="1"/>
</dbReference>
<dbReference type="RefSeq" id="XP_026739372.1">
    <property type="nucleotide sequence ID" value="XM_026883571.1"/>
</dbReference>
<reference evidence="8 9" key="1">
    <citation type="submission" date="2025-04" db="UniProtKB">
        <authorList>
            <consortium name="RefSeq"/>
        </authorList>
    </citation>
    <scope>IDENTIFICATION</scope>
</reference>
<dbReference type="InterPro" id="IPR051384">
    <property type="entry name" value="Mth_GPCR"/>
</dbReference>
<feature type="transmembrane region" description="Helical" evidence="5">
    <location>
        <begin position="237"/>
        <end position="259"/>
    </location>
</feature>
<evidence type="ECO:0000256" key="3">
    <source>
        <dbReference type="ARBA" id="ARBA00022989"/>
    </source>
</evidence>
<sequence length="309" mass="35933">MKIFKTIPGMLVSCFFLLLVLLVYGLLPKLRNLIGMVFMAYVFSLFIFFMIRAVLTFTKATMTPEDCKKISPVLYFAALSKFFWLQIMSFDLFWVLRGSRKCRVVNHHGENVKFAWYCLYAWGVPLLIMALTVVADNIDIRQYGLLPPKFSQCFGDRLGALYYLHIPIGIIIGVNTVLFIMTYYSIWLIKRGVNASSESRTTNKYIDNYAMHLRLALMMGISWILEVVEIFTSSSNIVWTILSSYHIFIGVPIFFLFVFNKQCFVGLCIKFNINNRFVRNMKPSEYSKSESELRNLRRSTFKGSKNDRH</sequence>
<keyword evidence="2 5" id="KW-0812">Transmembrane</keyword>
<dbReference type="GeneID" id="113502158"/>
<dbReference type="OrthoDB" id="6134459at2759"/>
<feature type="transmembrane region" description="Helical" evidence="5">
    <location>
        <begin position="205"/>
        <end position="225"/>
    </location>
</feature>
<dbReference type="PANTHER" id="PTHR47154">
    <property type="entry name" value="G-PROTEIN COUPLED RECEPTOR MTH-RELATED"/>
    <property type="match status" value="1"/>
</dbReference>
<dbReference type="GO" id="GO:0007166">
    <property type="term" value="P:cell surface receptor signaling pathway"/>
    <property type="evidence" value="ECO:0007669"/>
    <property type="project" value="InterPro"/>
</dbReference>